<gene>
    <name evidence="1" type="ORF">HGB44_22255</name>
</gene>
<comment type="caution">
    <text evidence="1">The sequence shown here is derived from an EMBL/GenBank/DDBJ whole genome shotgun (WGS) entry which is preliminary data.</text>
</comment>
<accession>A0A7X6RSI8</accession>
<keyword evidence="2" id="KW-1185">Reference proteome</keyword>
<proteinExistence type="predicted"/>
<dbReference type="AlphaFoldDB" id="A0A7X6RSI8"/>
<evidence type="ECO:0000313" key="1">
    <source>
        <dbReference type="EMBL" id="NKZ00373.1"/>
    </source>
</evidence>
<sequence>MSKPSRAVAAVSAAVGAVPAVSGGYLVYDAHQVCPGGASRFTVRYAAGSGP</sequence>
<protein>
    <submittedName>
        <fullName evidence="1">Uncharacterized protein</fullName>
    </submittedName>
</protein>
<dbReference type="EMBL" id="JAAXPG010000023">
    <property type="protein sequence ID" value="NKZ00373.1"/>
    <property type="molecule type" value="Genomic_DNA"/>
</dbReference>
<reference evidence="1 2" key="1">
    <citation type="submission" date="2020-04" db="EMBL/GenBank/DDBJ databases">
        <title>MicrobeNet Type strains.</title>
        <authorList>
            <person name="Nicholson A.C."/>
        </authorList>
    </citation>
    <scope>NUCLEOTIDE SEQUENCE [LARGE SCALE GENOMIC DNA]</scope>
    <source>
        <strain evidence="1 2">ATCC 23612</strain>
    </source>
</reference>
<evidence type="ECO:0000313" key="2">
    <source>
        <dbReference type="Proteomes" id="UP000553209"/>
    </source>
</evidence>
<name>A0A7X6RSI8_9ACTN</name>
<dbReference type="RefSeq" id="WP_168444107.1">
    <property type="nucleotide sequence ID" value="NZ_JAAXPG010000023.1"/>
</dbReference>
<dbReference type="Proteomes" id="UP000553209">
    <property type="component" value="Unassembled WGS sequence"/>
</dbReference>
<organism evidence="1 2">
    <name type="scientific">Nocardiopsis alborubida</name>
    <dbReference type="NCBI Taxonomy" id="146802"/>
    <lineage>
        <taxon>Bacteria</taxon>
        <taxon>Bacillati</taxon>
        <taxon>Actinomycetota</taxon>
        <taxon>Actinomycetes</taxon>
        <taxon>Streptosporangiales</taxon>
        <taxon>Nocardiopsidaceae</taxon>
        <taxon>Nocardiopsis</taxon>
    </lineage>
</organism>